<organism evidence="2 3">
    <name type="scientific">Actinokineospora auranticolor</name>
    <dbReference type="NCBI Taxonomy" id="155976"/>
    <lineage>
        <taxon>Bacteria</taxon>
        <taxon>Bacillati</taxon>
        <taxon>Actinomycetota</taxon>
        <taxon>Actinomycetes</taxon>
        <taxon>Pseudonocardiales</taxon>
        <taxon>Pseudonocardiaceae</taxon>
        <taxon>Actinokineospora</taxon>
    </lineage>
</organism>
<sequence length="87" mass="9746">EIEDQPSRQCAGPLFPTPILVNDPIDQLHRKHPSQHTNRSPVGQTAALAHTQPKIHHSRLQPRHDLTDRHCGKTHKAGDVVRSKNSC</sequence>
<feature type="non-terminal residue" evidence="2">
    <location>
        <position position="1"/>
    </location>
</feature>
<protein>
    <submittedName>
        <fullName evidence="2">Uncharacterized protein</fullName>
    </submittedName>
</protein>
<gene>
    <name evidence="2" type="ORF">CLV40_1551</name>
</gene>
<name>A0A2S6GB31_9PSEU</name>
<dbReference type="Proteomes" id="UP000239203">
    <property type="component" value="Unassembled WGS sequence"/>
</dbReference>
<feature type="region of interest" description="Disordered" evidence="1">
    <location>
        <begin position="1"/>
        <end position="87"/>
    </location>
</feature>
<accession>A0A2S6GB31</accession>
<feature type="compositionally biased region" description="Basic and acidic residues" evidence="1">
    <location>
        <begin position="62"/>
        <end position="87"/>
    </location>
</feature>
<dbReference type="AlphaFoldDB" id="A0A2S6GB31"/>
<dbReference type="EMBL" id="PTIX01000055">
    <property type="protein sequence ID" value="PPK60378.1"/>
    <property type="molecule type" value="Genomic_DNA"/>
</dbReference>
<comment type="caution">
    <text evidence="2">The sequence shown here is derived from an EMBL/GenBank/DDBJ whole genome shotgun (WGS) entry which is preliminary data.</text>
</comment>
<keyword evidence="3" id="KW-1185">Reference proteome</keyword>
<proteinExistence type="predicted"/>
<evidence type="ECO:0000313" key="2">
    <source>
        <dbReference type="EMBL" id="PPK60378.1"/>
    </source>
</evidence>
<evidence type="ECO:0000313" key="3">
    <source>
        <dbReference type="Proteomes" id="UP000239203"/>
    </source>
</evidence>
<evidence type="ECO:0000256" key="1">
    <source>
        <dbReference type="SAM" id="MobiDB-lite"/>
    </source>
</evidence>
<reference evidence="2 3" key="1">
    <citation type="submission" date="2018-02" db="EMBL/GenBank/DDBJ databases">
        <title>Genomic Encyclopedia of Archaeal and Bacterial Type Strains, Phase II (KMG-II): from individual species to whole genera.</title>
        <authorList>
            <person name="Goeker M."/>
        </authorList>
    </citation>
    <scope>NUCLEOTIDE SEQUENCE [LARGE SCALE GENOMIC DNA]</scope>
    <source>
        <strain evidence="2 3">YU 961-1</strain>
    </source>
</reference>